<feature type="compositionally biased region" description="Gly residues" evidence="1">
    <location>
        <begin position="159"/>
        <end position="177"/>
    </location>
</feature>
<sequence>MTPPPGDYYIYNVKLNKYLAPFGSHGQVVSDGRQAGKWTLARTGKTGQSDNLWLLYSSNSGRTVYITYQWHNKPHPPQFELTIVRDLCNIAPWPSEIPDTYFIGWRATQAGRELNTCGFSDGSVRVIYGADSSQAQYWKFITNLSEDNQVGPPVDNGNGNRGNGNQGNGNQGNGNGGQVTKPPNNGGTSTIDPGLLDLLKGINSTQLANAEAAKADNDRKLQDAKTRSDLVNGILGALGLKNNGGGQ</sequence>
<gene>
    <name evidence="2" type="ORF">SISSUDRAFT_1050113</name>
</gene>
<dbReference type="AlphaFoldDB" id="A0A166BDQ5"/>
<keyword evidence="3" id="KW-1185">Reference proteome</keyword>
<name>A0A166BDQ5_9AGAM</name>
<feature type="region of interest" description="Disordered" evidence="1">
    <location>
        <begin position="148"/>
        <end position="192"/>
    </location>
</feature>
<protein>
    <submittedName>
        <fullName evidence="2">Uncharacterized protein</fullName>
    </submittedName>
</protein>
<evidence type="ECO:0000313" key="3">
    <source>
        <dbReference type="Proteomes" id="UP000076798"/>
    </source>
</evidence>
<proteinExistence type="predicted"/>
<reference evidence="2 3" key="1">
    <citation type="journal article" date="2016" name="Mol. Biol. Evol.">
        <title>Comparative Genomics of Early-Diverging Mushroom-Forming Fungi Provides Insights into the Origins of Lignocellulose Decay Capabilities.</title>
        <authorList>
            <person name="Nagy L.G."/>
            <person name="Riley R."/>
            <person name="Tritt A."/>
            <person name="Adam C."/>
            <person name="Daum C."/>
            <person name="Floudas D."/>
            <person name="Sun H."/>
            <person name="Yadav J.S."/>
            <person name="Pangilinan J."/>
            <person name="Larsson K.H."/>
            <person name="Matsuura K."/>
            <person name="Barry K."/>
            <person name="Labutti K."/>
            <person name="Kuo R."/>
            <person name="Ohm R.A."/>
            <person name="Bhattacharya S.S."/>
            <person name="Shirouzu T."/>
            <person name="Yoshinaga Y."/>
            <person name="Martin F.M."/>
            <person name="Grigoriev I.V."/>
            <person name="Hibbett D.S."/>
        </authorList>
    </citation>
    <scope>NUCLEOTIDE SEQUENCE [LARGE SCALE GENOMIC DNA]</scope>
    <source>
        <strain evidence="2 3">HHB10207 ss-3</strain>
    </source>
</reference>
<feature type="compositionally biased region" description="Polar residues" evidence="1">
    <location>
        <begin position="181"/>
        <end position="191"/>
    </location>
</feature>
<accession>A0A166BDQ5</accession>
<dbReference type="EMBL" id="KV428112">
    <property type="protein sequence ID" value="KZT36264.1"/>
    <property type="molecule type" value="Genomic_DNA"/>
</dbReference>
<dbReference type="Proteomes" id="UP000076798">
    <property type="component" value="Unassembled WGS sequence"/>
</dbReference>
<organism evidence="2 3">
    <name type="scientific">Sistotremastrum suecicum HHB10207 ss-3</name>
    <dbReference type="NCBI Taxonomy" id="1314776"/>
    <lineage>
        <taxon>Eukaryota</taxon>
        <taxon>Fungi</taxon>
        <taxon>Dikarya</taxon>
        <taxon>Basidiomycota</taxon>
        <taxon>Agaricomycotina</taxon>
        <taxon>Agaricomycetes</taxon>
        <taxon>Sistotremastrales</taxon>
        <taxon>Sistotremastraceae</taxon>
        <taxon>Sistotremastrum</taxon>
    </lineage>
</organism>
<evidence type="ECO:0000256" key="1">
    <source>
        <dbReference type="SAM" id="MobiDB-lite"/>
    </source>
</evidence>
<evidence type="ECO:0000313" key="2">
    <source>
        <dbReference type="EMBL" id="KZT36264.1"/>
    </source>
</evidence>
<dbReference type="OrthoDB" id="5376140at2759"/>